<feature type="transmembrane region" description="Helical" evidence="5">
    <location>
        <begin position="58"/>
        <end position="78"/>
    </location>
</feature>
<dbReference type="Pfam" id="PF02674">
    <property type="entry name" value="Colicin_V"/>
    <property type="match status" value="1"/>
</dbReference>
<keyword evidence="6" id="KW-0645">Protease</keyword>
<organism evidence="6 7">
    <name type="scientific">Spongisporangium articulatum</name>
    <dbReference type="NCBI Taxonomy" id="3362603"/>
    <lineage>
        <taxon>Bacteria</taxon>
        <taxon>Bacillati</taxon>
        <taxon>Actinomycetota</taxon>
        <taxon>Actinomycetes</taxon>
        <taxon>Kineosporiales</taxon>
        <taxon>Kineosporiaceae</taxon>
        <taxon>Spongisporangium</taxon>
    </lineage>
</organism>
<evidence type="ECO:0000313" key="7">
    <source>
        <dbReference type="Proteomes" id="UP001612915"/>
    </source>
</evidence>
<dbReference type="InterPro" id="IPR003825">
    <property type="entry name" value="Colicin-V_CvpA"/>
</dbReference>
<gene>
    <name evidence="6" type="ORF">ACIB24_04360</name>
</gene>
<keyword evidence="2 5" id="KW-0812">Transmembrane</keyword>
<keyword evidence="3 5" id="KW-1133">Transmembrane helix</keyword>
<reference evidence="6 7" key="1">
    <citation type="submission" date="2024-10" db="EMBL/GenBank/DDBJ databases">
        <title>The Natural Products Discovery Center: Release of the First 8490 Sequenced Strains for Exploring Actinobacteria Biosynthetic Diversity.</title>
        <authorList>
            <person name="Kalkreuter E."/>
            <person name="Kautsar S.A."/>
            <person name="Yang D."/>
            <person name="Bader C.D."/>
            <person name="Teijaro C.N."/>
            <person name="Fluegel L."/>
            <person name="Davis C.M."/>
            <person name="Simpson J.R."/>
            <person name="Lauterbach L."/>
            <person name="Steele A.D."/>
            <person name="Gui C."/>
            <person name="Meng S."/>
            <person name="Li G."/>
            <person name="Viehrig K."/>
            <person name="Ye F."/>
            <person name="Su P."/>
            <person name="Kiefer A.F."/>
            <person name="Nichols A."/>
            <person name="Cepeda A.J."/>
            <person name="Yan W."/>
            <person name="Fan B."/>
            <person name="Jiang Y."/>
            <person name="Adhikari A."/>
            <person name="Zheng C.-J."/>
            <person name="Schuster L."/>
            <person name="Cowan T.M."/>
            <person name="Smanski M.J."/>
            <person name="Chevrette M.G."/>
            <person name="De Carvalho L.P.S."/>
            <person name="Shen B."/>
        </authorList>
    </citation>
    <scope>NUCLEOTIDE SEQUENCE [LARGE SCALE GENOMIC DNA]</scope>
    <source>
        <strain evidence="6 7">NPDC049639</strain>
    </source>
</reference>
<accession>A0ABW8AIU6</accession>
<dbReference type="InterPro" id="IPR047680">
    <property type="entry name" value="MarP-like"/>
</dbReference>
<evidence type="ECO:0000256" key="3">
    <source>
        <dbReference type="ARBA" id="ARBA00022989"/>
    </source>
</evidence>
<dbReference type="InterPro" id="IPR001940">
    <property type="entry name" value="Peptidase_S1C"/>
</dbReference>
<dbReference type="PRINTS" id="PR00834">
    <property type="entry name" value="PROTEASES2C"/>
</dbReference>
<evidence type="ECO:0000256" key="1">
    <source>
        <dbReference type="ARBA" id="ARBA00004141"/>
    </source>
</evidence>
<dbReference type="GO" id="GO:0006508">
    <property type="term" value="P:proteolysis"/>
    <property type="evidence" value="ECO:0007669"/>
    <property type="project" value="UniProtKB-KW"/>
</dbReference>
<dbReference type="RefSeq" id="WP_398275663.1">
    <property type="nucleotide sequence ID" value="NZ_JBITLV010000001.1"/>
</dbReference>
<keyword evidence="4 5" id="KW-0472">Membrane</keyword>
<dbReference type="PANTHER" id="PTHR43019:SF23">
    <property type="entry name" value="PROTEASE DO-LIKE 5, CHLOROPLASTIC"/>
    <property type="match status" value="1"/>
</dbReference>
<comment type="caution">
    <text evidence="6">The sequence shown here is derived from an EMBL/GenBank/DDBJ whole genome shotgun (WGS) entry which is preliminary data.</text>
</comment>
<dbReference type="Proteomes" id="UP001612915">
    <property type="component" value="Unassembled WGS sequence"/>
</dbReference>
<proteinExistence type="predicted"/>
<evidence type="ECO:0000313" key="6">
    <source>
        <dbReference type="EMBL" id="MFI7586286.1"/>
    </source>
</evidence>
<dbReference type="EMBL" id="JBITLV010000001">
    <property type="protein sequence ID" value="MFI7586286.1"/>
    <property type="molecule type" value="Genomic_DNA"/>
</dbReference>
<dbReference type="InterPro" id="IPR009003">
    <property type="entry name" value="Peptidase_S1_PA"/>
</dbReference>
<evidence type="ECO:0000256" key="5">
    <source>
        <dbReference type="SAM" id="Phobius"/>
    </source>
</evidence>
<dbReference type="SUPFAM" id="SSF50494">
    <property type="entry name" value="Trypsin-like serine proteases"/>
    <property type="match status" value="1"/>
</dbReference>
<dbReference type="NCBIfam" id="NF033740">
    <property type="entry name" value="MarP_fam_protase"/>
    <property type="match status" value="1"/>
</dbReference>
<dbReference type="GO" id="GO:0008233">
    <property type="term" value="F:peptidase activity"/>
    <property type="evidence" value="ECO:0007669"/>
    <property type="project" value="UniProtKB-KW"/>
</dbReference>
<keyword evidence="6" id="KW-0378">Hydrolase</keyword>
<feature type="transmembrane region" description="Helical" evidence="5">
    <location>
        <begin position="98"/>
        <end position="118"/>
    </location>
</feature>
<name>A0ABW8AIU6_9ACTN</name>
<feature type="transmembrane region" description="Helical" evidence="5">
    <location>
        <begin position="27"/>
        <end position="46"/>
    </location>
</feature>
<dbReference type="PANTHER" id="PTHR43019">
    <property type="entry name" value="SERINE ENDOPROTEASE DEGS"/>
    <property type="match status" value="1"/>
</dbReference>
<dbReference type="Gene3D" id="2.40.10.10">
    <property type="entry name" value="Trypsin-like serine proteases"/>
    <property type="match status" value="2"/>
</dbReference>
<keyword evidence="7" id="KW-1185">Reference proteome</keyword>
<protein>
    <submittedName>
        <fullName evidence="6">MarP family serine protease</fullName>
        <ecNumber evidence="6">3.4.21.-</ecNumber>
    </submittedName>
</protein>
<evidence type="ECO:0000256" key="2">
    <source>
        <dbReference type="ARBA" id="ARBA00022692"/>
    </source>
</evidence>
<dbReference type="EC" id="3.4.21.-" evidence="6"/>
<dbReference type="InterPro" id="IPR043504">
    <property type="entry name" value="Peptidase_S1_PA_chymotrypsin"/>
</dbReference>
<sequence length="392" mass="40226">MIDLVLLALLIAYAVSGFRQGVVIGLLSLGGFVGGAVLAIWLVPRLVSGLEEGPQRSFVVLVAVIVAAWTGQFAGALLGGRLRESIPKGPLALVDHVAGGLAGLVAVSLVLWFVAGAIRGGPSEALSKMVGRSEVIKAIDSVVPAQFDGVADSFRSAVGGSAFPRVFSGFGAENIVPVDPPDDAVTSSDAVRRARGGIVKITGAANCSRGQEGSGFVVAPGRVVTNAHVVAGVTSPEVQVRGVGRRYQARVVLFDPRRDIAVLAVPGLPAKTLDLGADQARGDSAVVAGFPNDGPFTVDAARVRQVLKARGVDIYGKTDTVRSVYSLYATVEPGNSGGPLLDSRGDVVGVVFAKSLDDDRTAYALTMTEARSTIEKGVNSSTPVGRTSCTAG</sequence>
<dbReference type="Pfam" id="PF13365">
    <property type="entry name" value="Trypsin_2"/>
    <property type="match status" value="1"/>
</dbReference>
<comment type="subcellular location">
    <subcellularLocation>
        <location evidence="1">Membrane</location>
        <topology evidence="1">Multi-pass membrane protein</topology>
    </subcellularLocation>
</comment>
<evidence type="ECO:0000256" key="4">
    <source>
        <dbReference type="ARBA" id="ARBA00023136"/>
    </source>
</evidence>